<evidence type="ECO:0000256" key="4">
    <source>
        <dbReference type="ARBA" id="ARBA00022729"/>
    </source>
</evidence>
<dbReference type="Gene3D" id="3.20.20.80">
    <property type="entry name" value="Glycosidases"/>
    <property type="match status" value="1"/>
</dbReference>
<dbReference type="AlphaFoldDB" id="A0AAV0BPB7"/>
<name>A0AAV0BPB7_PHAPC</name>
<keyword evidence="5 10" id="KW-0378">Hydrolase</keyword>
<evidence type="ECO:0000256" key="8">
    <source>
        <dbReference type="ARBA" id="ARBA00036824"/>
    </source>
</evidence>
<evidence type="ECO:0000256" key="2">
    <source>
        <dbReference type="ARBA" id="ARBA00005641"/>
    </source>
</evidence>
<comment type="similarity">
    <text evidence="2 10">Belongs to the glycosyl hydrolase 5 (cellulase A) family.</text>
</comment>
<dbReference type="SUPFAM" id="SSF51445">
    <property type="entry name" value="(Trans)glycosidases"/>
    <property type="match status" value="1"/>
</dbReference>
<keyword evidence="15" id="KW-1185">Reference proteome</keyword>
<keyword evidence="7" id="KW-0961">Cell wall biogenesis/degradation</keyword>
<evidence type="ECO:0000256" key="12">
    <source>
        <dbReference type="SAM" id="Phobius"/>
    </source>
</evidence>
<keyword evidence="12" id="KW-1133">Transmembrane helix</keyword>
<evidence type="ECO:0000256" key="3">
    <source>
        <dbReference type="ARBA" id="ARBA00022525"/>
    </source>
</evidence>
<proteinExistence type="inferred from homology"/>
<evidence type="ECO:0000313" key="14">
    <source>
        <dbReference type="EMBL" id="CAH7689154.1"/>
    </source>
</evidence>
<keyword evidence="12" id="KW-0472">Membrane</keyword>
<dbReference type="Proteomes" id="UP001153365">
    <property type="component" value="Unassembled WGS sequence"/>
</dbReference>
<keyword evidence="3" id="KW-0964">Secreted</keyword>
<dbReference type="EMBL" id="CALTRL010006048">
    <property type="protein sequence ID" value="CAH7689154.1"/>
    <property type="molecule type" value="Genomic_DNA"/>
</dbReference>
<comment type="catalytic activity">
    <reaction evidence="8">
        <text>Successive hydrolysis of beta-D-glucose units from the non-reducing ends of (1-&gt;3)-beta-D-glucans, releasing alpha-glucose.</text>
        <dbReference type="EC" id="3.2.1.58"/>
    </reaction>
</comment>
<dbReference type="EC" id="3.2.1.58" evidence="9"/>
<evidence type="ECO:0000256" key="1">
    <source>
        <dbReference type="ARBA" id="ARBA00004613"/>
    </source>
</evidence>
<evidence type="ECO:0000256" key="6">
    <source>
        <dbReference type="ARBA" id="ARBA00023295"/>
    </source>
</evidence>
<keyword evidence="6 10" id="KW-0326">Glycosidase</keyword>
<keyword evidence="4" id="KW-0732">Signal</keyword>
<evidence type="ECO:0000313" key="15">
    <source>
        <dbReference type="Proteomes" id="UP001153365"/>
    </source>
</evidence>
<keyword evidence="12" id="KW-0812">Transmembrane</keyword>
<gene>
    <name evidence="14" type="ORF">PPACK8108_LOCUS24226</name>
</gene>
<sequence length="515" mass="56876">MIETPVGGEIIRSRKRPWIFIVISVVLAVCAIVIPISVVVTSRHGSSSDANLADIKSAKKSNRTEHRGGSSVGPDGLAAKPKWNFSKDKMIGLSLGNWLVLERWMNEDWFVDKAGPNSWDEWSFTMAQGSNATNALEEHWSTWVTEDDIEKVYRAGINTLRIPTGFWMWIDTVSPEPFIQQGQMAHFERVCGYAYARNMYIIIDLHGLPGSQNGEQQSGHNTTTPSFYQPLQQARSDLTVKAVVDWVSQSPFHSIISAIEVANEPRPYTTEQRAMLRAYYERSYNTIQTLGDKAPAMFFADGYVPGNRLAYWYDFAAAHKTEPPSLLFTDHPYPGFFPAQNNSADIFKQTCTKGAQYQNFPVTTAITEWSLRTGIQENAFDKSYYSIQLSTWSWFAGSCFWSLRVLDSKNPVLADPVAQYQFSFLSLLERGSILIPEKNRSASDFIASIQSPCGAPVALNSNAPPPQGTAAATAISAAAEAKALIDGINKSVAEAGKGLHNSKSALNGIANTSTK</sequence>
<protein>
    <recommendedName>
        <fullName evidence="9">glucan 1,3-beta-glucosidase</fullName>
        <ecNumber evidence="9">3.2.1.58</ecNumber>
    </recommendedName>
</protein>
<evidence type="ECO:0000256" key="5">
    <source>
        <dbReference type="ARBA" id="ARBA00022801"/>
    </source>
</evidence>
<dbReference type="PANTHER" id="PTHR31297">
    <property type="entry name" value="GLUCAN ENDO-1,6-BETA-GLUCOSIDASE B"/>
    <property type="match status" value="1"/>
</dbReference>
<reference evidence="14" key="1">
    <citation type="submission" date="2022-06" db="EMBL/GenBank/DDBJ databases">
        <authorList>
            <consortium name="SYNGENTA / RWTH Aachen University"/>
        </authorList>
    </citation>
    <scope>NUCLEOTIDE SEQUENCE</scope>
</reference>
<evidence type="ECO:0000256" key="7">
    <source>
        <dbReference type="ARBA" id="ARBA00023316"/>
    </source>
</evidence>
<evidence type="ECO:0000259" key="13">
    <source>
        <dbReference type="Pfam" id="PF00150"/>
    </source>
</evidence>
<evidence type="ECO:0000256" key="9">
    <source>
        <dbReference type="ARBA" id="ARBA00038929"/>
    </source>
</evidence>
<dbReference type="InterPro" id="IPR050386">
    <property type="entry name" value="Glycosyl_hydrolase_5"/>
</dbReference>
<dbReference type="GO" id="GO:0005576">
    <property type="term" value="C:extracellular region"/>
    <property type="evidence" value="ECO:0007669"/>
    <property type="project" value="UniProtKB-SubCell"/>
</dbReference>
<comment type="subcellular location">
    <subcellularLocation>
        <location evidence="1">Secreted</location>
    </subcellularLocation>
</comment>
<feature type="region of interest" description="Disordered" evidence="11">
    <location>
        <begin position="47"/>
        <end position="75"/>
    </location>
</feature>
<organism evidence="14 15">
    <name type="scientific">Phakopsora pachyrhizi</name>
    <name type="common">Asian soybean rust disease fungus</name>
    <dbReference type="NCBI Taxonomy" id="170000"/>
    <lineage>
        <taxon>Eukaryota</taxon>
        <taxon>Fungi</taxon>
        <taxon>Dikarya</taxon>
        <taxon>Basidiomycota</taxon>
        <taxon>Pucciniomycotina</taxon>
        <taxon>Pucciniomycetes</taxon>
        <taxon>Pucciniales</taxon>
        <taxon>Phakopsoraceae</taxon>
        <taxon>Phakopsora</taxon>
    </lineage>
</organism>
<evidence type="ECO:0000256" key="10">
    <source>
        <dbReference type="RuleBase" id="RU361153"/>
    </source>
</evidence>
<dbReference type="GO" id="GO:0009251">
    <property type="term" value="P:glucan catabolic process"/>
    <property type="evidence" value="ECO:0007669"/>
    <property type="project" value="TreeGrafter"/>
</dbReference>
<feature type="domain" description="Glycoside hydrolase family 5" evidence="13">
    <location>
        <begin position="133"/>
        <end position="352"/>
    </location>
</feature>
<dbReference type="GO" id="GO:0071555">
    <property type="term" value="P:cell wall organization"/>
    <property type="evidence" value="ECO:0007669"/>
    <property type="project" value="UniProtKB-KW"/>
</dbReference>
<dbReference type="GO" id="GO:0009986">
    <property type="term" value="C:cell surface"/>
    <property type="evidence" value="ECO:0007669"/>
    <property type="project" value="TreeGrafter"/>
</dbReference>
<dbReference type="GO" id="GO:0004338">
    <property type="term" value="F:glucan exo-1,3-beta-glucosidase activity"/>
    <property type="evidence" value="ECO:0007669"/>
    <property type="project" value="UniProtKB-EC"/>
</dbReference>
<comment type="caution">
    <text evidence="14">The sequence shown here is derived from an EMBL/GenBank/DDBJ whole genome shotgun (WGS) entry which is preliminary data.</text>
</comment>
<feature type="transmembrane region" description="Helical" evidence="12">
    <location>
        <begin position="18"/>
        <end position="40"/>
    </location>
</feature>
<dbReference type="PANTHER" id="PTHR31297:SF1">
    <property type="entry name" value="GLUCAN 1,3-BETA-GLUCOSIDASE I_II-RELATED"/>
    <property type="match status" value="1"/>
</dbReference>
<evidence type="ECO:0000256" key="11">
    <source>
        <dbReference type="SAM" id="MobiDB-lite"/>
    </source>
</evidence>
<dbReference type="InterPro" id="IPR001547">
    <property type="entry name" value="Glyco_hydro_5"/>
</dbReference>
<accession>A0AAV0BPB7</accession>
<dbReference type="InterPro" id="IPR017853">
    <property type="entry name" value="GH"/>
</dbReference>
<dbReference type="Pfam" id="PF00150">
    <property type="entry name" value="Cellulase"/>
    <property type="match status" value="1"/>
</dbReference>